<keyword evidence="3" id="KW-1185">Reference proteome</keyword>
<feature type="signal peptide" evidence="1">
    <location>
        <begin position="1"/>
        <end position="28"/>
    </location>
</feature>
<keyword evidence="1" id="KW-0732">Signal</keyword>
<name>U2HXR8_9SPHI</name>
<proteinExistence type="predicted"/>
<feature type="chain" id="PRO_5004627576" evidence="1">
    <location>
        <begin position="29"/>
        <end position="115"/>
    </location>
</feature>
<evidence type="ECO:0000313" key="3">
    <source>
        <dbReference type="Proteomes" id="UP000016584"/>
    </source>
</evidence>
<comment type="caution">
    <text evidence="2">The sequence shown here is derived from an EMBL/GenBank/DDBJ whole genome shotgun (WGS) entry which is preliminary data.</text>
</comment>
<dbReference type="AlphaFoldDB" id="U2HXR8"/>
<dbReference type="RefSeq" id="WP_021069655.1">
    <property type="nucleotide sequence ID" value="NZ_ATDL01000011.1"/>
</dbReference>
<reference evidence="2 3" key="1">
    <citation type="journal article" date="2013" name="Genome Announc.">
        <title>The Draft Genome Sequence of Sphingomonas paucimobilis Strain HER1398 (Proteobacteria), Host to the Giant PAU Phage, Indicates That It Is a Member of the Genus Sphingobacterium (Bacteroidetes).</title>
        <authorList>
            <person name="White R.A.III."/>
            <person name="Suttle C.A."/>
        </authorList>
    </citation>
    <scope>NUCLEOTIDE SEQUENCE [LARGE SCALE GENOMIC DNA]</scope>
    <source>
        <strain evidence="2 3">HER1398</strain>
    </source>
</reference>
<sequence length="115" mass="12682">MKKYLSKTYLVGVIALTLAFGLQSFQKAQVNEKAANTEEMVWFPANNPELLPETCDRNAFNTSNGTTVEPALCTPLKEYCCAIGYPISECDEIAPGVYQLKSSVTHLGQVIKFDI</sequence>
<evidence type="ECO:0000313" key="2">
    <source>
        <dbReference type="EMBL" id="ERJ60030.1"/>
    </source>
</evidence>
<gene>
    <name evidence="2" type="ORF">M472_14795</name>
</gene>
<protein>
    <submittedName>
        <fullName evidence="2">Uncharacterized protein</fullName>
    </submittedName>
</protein>
<organism evidence="2 3">
    <name type="scientific">Sphingobacterium paucimobilis HER1398</name>
    <dbReference type="NCBI Taxonomy" id="1346330"/>
    <lineage>
        <taxon>Bacteria</taxon>
        <taxon>Pseudomonadati</taxon>
        <taxon>Bacteroidota</taxon>
        <taxon>Sphingobacteriia</taxon>
        <taxon>Sphingobacteriales</taxon>
        <taxon>Sphingobacteriaceae</taxon>
        <taxon>Sphingobacterium</taxon>
    </lineage>
</organism>
<dbReference type="Proteomes" id="UP000016584">
    <property type="component" value="Unassembled WGS sequence"/>
</dbReference>
<accession>U2HXR8</accession>
<evidence type="ECO:0000256" key="1">
    <source>
        <dbReference type="SAM" id="SignalP"/>
    </source>
</evidence>
<dbReference type="EMBL" id="ATDL01000011">
    <property type="protein sequence ID" value="ERJ60030.1"/>
    <property type="molecule type" value="Genomic_DNA"/>
</dbReference>
<dbReference type="OrthoDB" id="9940841at2"/>